<dbReference type="Gene3D" id="3.30.420.240">
    <property type="match status" value="1"/>
</dbReference>
<proteinExistence type="predicted"/>
<dbReference type="KEGG" id="rpne:NCTC8284_02473"/>
<dbReference type="EMBL" id="LR134405">
    <property type="protein sequence ID" value="VEH67287.1"/>
    <property type="molecule type" value="Genomic_DNA"/>
</dbReference>
<name>A0A448MQ70_9PAST</name>
<evidence type="ECO:0000256" key="1">
    <source>
        <dbReference type="SAM" id="MobiDB-lite"/>
    </source>
</evidence>
<dbReference type="AlphaFoldDB" id="A0A448MQ70"/>
<protein>
    <recommendedName>
        <fullName evidence="4">Terminase</fullName>
    </recommendedName>
</protein>
<dbReference type="Gene3D" id="3.40.50.300">
    <property type="entry name" value="P-loop containing nucleotide triphosphate hydrolases"/>
    <property type="match status" value="1"/>
</dbReference>
<reference evidence="2 3" key="1">
    <citation type="submission" date="2018-12" db="EMBL/GenBank/DDBJ databases">
        <authorList>
            <consortium name="Pathogen Informatics"/>
        </authorList>
    </citation>
    <scope>NUCLEOTIDE SEQUENCE [LARGE SCALE GENOMIC DNA]</scope>
    <source>
        <strain evidence="2 3">NCTC8284</strain>
    </source>
</reference>
<organism evidence="2 3">
    <name type="scientific">Rodentibacter pneumotropicus</name>
    <dbReference type="NCBI Taxonomy" id="758"/>
    <lineage>
        <taxon>Bacteria</taxon>
        <taxon>Pseudomonadati</taxon>
        <taxon>Pseudomonadota</taxon>
        <taxon>Gammaproteobacteria</taxon>
        <taxon>Pasteurellales</taxon>
        <taxon>Pasteurellaceae</taxon>
        <taxon>Rodentibacter</taxon>
    </lineage>
</organism>
<evidence type="ECO:0000313" key="2">
    <source>
        <dbReference type="EMBL" id="VEH67287.1"/>
    </source>
</evidence>
<gene>
    <name evidence="2" type="ORF">NCTC8284_02473</name>
</gene>
<feature type="compositionally biased region" description="Polar residues" evidence="1">
    <location>
        <begin position="501"/>
        <end position="510"/>
    </location>
</feature>
<evidence type="ECO:0000313" key="3">
    <source>
        <dbReference type="Proteomes" id="UP000278733"/>
    </source>
</evidence>
<evidence type="ECO:0008006" key="4">
    <source>
        <dbReference type="Google" id="ProtNLM"/>
    </source>
</evidence>
<dbReference type="InterPro" id="IPR027417">
    <property type="entry name" value="P-loop_NTPase"/>
</dbReference>
<feature type="region of interest" description="Disordered" evidence="1">
    <location>
        <begin position="486"/>
        <end position="510"/>
    </location>
</feature>
<dbReference type="Proteomes" id="UP000278733">
    <property type="component" value="Chromosome"/>
</dbReference>
<accession>A0A448MQ70</accession>
<sequence>MGKSVEIDKLRSEFRCSFQAFAYYCLKIRTKTNGIVPFKLNSVQLDLLDKFYEQMKINGRGRFIVLKARQMGLSTFIGALYYWWTIYHRGTKSLVLTHLDSATKELFEMIKRYHDNTPDEFKPKAQRNSTNELAFVGIDSAFKTATAGSKNVGHGSTIQCLHWSEVSRSNNQADMTAGVMQTVPSGDGSMIFLESTANGTGEYFHQTWEAALRGENEYTPVFYPWTAMEEYRKSAEGIAFSQEELDYQSLYGVDDEQLAWRQAKMREFKGSPEERLALFREQYPITPEEAFRSSENAFISNIAVYEARKANLEPYGAIVCGVDPAAGGKDSTAIVLRQGQKVLKAWRFKHPDLMAIVGRCVDVINDYQVDMMFVDCVGLGLGVYSRLVELGYSDSVMEVKASRRADEPDAYVNKRAEMWDRMAQWFERGADIPDNDIFESDLLSLSAEYDSSRRLKMQSKKDLAHSPDLADALSFTFSLNHVVPKSQQPDEYEGLRRAPTNGGSMLNGNV</sequence>